<reference evidence="1" key="1">
    <citation type="submission" date="2021-03" db="EMBL/GenBank/DDBJ databases">
        <authorList>
            <consortium name="DOE Joint Genome Institute"/>
            <person name="Ahrendt S."/>
            <person name="Looney B.P."/>
            <person name="Miyauchi S."/>
            <person name="Morin E."/>
            <person name="Drula E."/>
            <person name="Courty P.E."/>
            <person name="Chicoki N."/>
            <person name="Fauchery L."/>
            <person name="Kohler A."/>
            <person name="Kuo A."/>
            <person name="Labutti K."/>
            <person name="Pangilinan J."/>
            <person name="Lipzen A."/>
            <person name="Riley R."/>
            <person name="Andreopoulos W."/>
            <person name="He G."/>
            <person name="Johnson J."/>
            <person name="Barry K.W."/>
            <person name="Grigoriev I.V."/>
            <person name="Nagy L."/>
            <person name="Hibbett D."/>
            <person name="Henrissat B."/>
            <person name="Matheny P.B."/>
            <person name="Labbe J."/>
            <person name="Martin F."/>
        </authorList>
    </citation>
    <scope>NUCLEOTIDE SEQUENCE</scope>
    <source>
        <strain evidence="1">HHB10654</strain>
    </source>
</reference>
<proteinExistence type="predicted"/>
<sequence length="250" mass="27342">MNSRRPSRDSLRNLPSPKPAPVSTLPEIPSARGVPKALRSVPALSIAPMSPSSSSSSPQSPSHRPSYSAPPYAPVASTSSPTHSRRMSYISFSSTGTSVRTSRKRTAHRSDALAHLEGRAGMPRRTMPPRARNFMNMTDDEDEEDDFHVAPRDVAHSRLTVPASIHMQVPPSSPTYYDDEDRVLPAPITHSRSLPQSRASMSSLSPPPSVKGGRRRRSTIESWFPLANFIDLKDDDLASWRGLVEIASAL</sequence>
<keyword evidence="2" id="KW-1185">Reference proteome</keyword>
<evidence type="ECO:0000313" key="2">
    <source>
        <dbReference type="Proteomes" id="UP000814140"/>
    </source>
</evidence>
<dbReference type="EMBL" id="MU277220">
    <property type="protein sequence ID" value="KAI0060234.1"/>
    <property type="molecule type" value="Genomic_DNA"/>
</dbReference>
<dbReference type="Proteomes" id="UP000814140">
    <property type="component" value="Unassembled WGS sequence"/>
</dbReference>
<organism evidence="1 2">
    <name type="scientific">Artomyces pyxidatus</name>
    <dbReference type="NCBI Taxonomy" id="48021"/>
    <lineage>
        <taxon>Eukaryota</taxon>
        <taxon>Fungi</taxon>
        <taxon>Dikarya</taxon>
        <taxon>Basidiomycota</taxon>
        <taxon>Agaricomycotina</taxon>
        <taxon>Agaricomycetes</taxon>
        <taxon>Russulales</taxon>
        <taxon>Auriscalpiaceae</taxon>
        <taxon>Artomyces</taxon>
    </lineage>
</organism>
<accession>A0ACB8SUH0</accession>
<reference evidence="1" key="2">
    <citation type="journal article" date="2022" name="New Phytol.">
        <title>Evolutionary transition to the ectomycorrhizal habit in the genomes of a hyperdiverse lineage of mushroom-forming fungi.</title>
        <authorList>
            <person name="Looney B."/>
            <person name="Miyauchi S."/>
            <person name="Morin E."/>
            <person name="Drula E."/>
            <person name="Courty P.E."/>
            <person name="Kohler A."/>
            <person name="Kuo A."/>
            <person name="LaButti K."/>
            <person name="Pangilinan J."/>
            <person name="Lipzen A."/>
            <person name="Riley R."/>
            <person name="Andreopoulos W."/>
            <person name="He G."/>
            <person name="Johnson J."/>
            <person name="Nolan M."/>
            <person name="Tritt A."/>
            <person name="Barry K.W."/>
            <person name="Grigoriev I.V."/>
            <person name="Nagy L.G."/>
            <person name="Hibbett D."/>
            <person name="Henrissat B."/>
            <person name="Matheny P.B."/>
            <person name="Labbe J."/>
            <person name="Martin F.M."/>
        </authorList>
    </citation>
    <scope>NUCLEOTIDE SEQUENCE</scope>
    <source>
        <strain evidence="1">HHB10654</strain>
    </source>
</reference>
<gene>
    <name evidence="1" type="ORF">BV25DRAFT_1828062</name>
</gene>
<name>A0ACB8SUH0_9AGAM</name>
<protein>
    <submittedName>
        <fullName evidence="1">Uncharacterized protein</fullName>
    </submittedName>
</protein>
<evidence type="ECO:0000313" key="1">
    <source>
        <dbReference type="EMBL" id="KAI0060234.1"/>
    </source>
</evidence>
<comment type="caution">
    <text evidence="1">The sequence shown here is derived from an EMBL/GenBank/DDBJ whole genome shotgun (WGS) entry which is preliminary data.</text>
</comment>